<dbReference type="SUPFAM" id="SSF53187">
    <property type="entry name" value="Zn-dependent exopeptidases"/>
    <property type="match status" value="1"/>
</dbReference>
<name>A0A3N1Y1L5_9GAMM</name>
<dbReference type="PANTHER" id="PTHR32481">
    <property type="entry name" value="AMINOPEPTIDASE"/>
    <property type="match status" value="1"/>
</dbReference>
<keyword evidence="2" id="KW-1185">Reference proteome</keyword>
<dbReference type="InterPro" id="IPR051464">
    <property type="entry name" value="Peptidase_M42_aminopept"/>
</dbReference>
<evidence type="ECO:0000313" key="2">
    <source>
        <dbReference type="Proteomes" id="UP000276634"/>
    </source>
</evidence>
<reference evidence="1 2" key="1">
    <citation type="submission" date="2018-11" db="EMBL/GenBank/DDBJ databases">
        <title>Genomic Encyclopedia of Type Strains, Phase IV (KMG-IV): sequencing the most valuable type-strain genomes for metagenomic binning, comparative biology and taxonomic classification.</title>
        <authorList>
            <person name="Goeker M."/>
        </authorList>
    </citation>
    <scope>NUCLEOTIDE SEQUENCE [LARGE SCALE GENOMIC DNA]</scope>
    <source>
        <strain evidence="1 2">DSM 100275</strain>
    </source>
</reference>
<dbReference type="EMBL" id="RJVI01000002">
    <property type="protein sequence ID" value="ROR32723.1"/>
    <property type="molecule type" value="Genomic_DNA"/>
</dbReference>
<protein>
    <submittedName>
        <fullName evidence="1">Endoglucanase</fullName>
    </submittedName>
</protein>
<dbReference type="Proteomes" id="UP000276634">
    <property type="component" value="Unassembled WGS sequence"/>
</dbReference>
<organism evidence="1 2">
    <name type="scientific">Inmirania thermothiophila</name>
    <dbReference type="NCBI Taxonomy" id="1750597"/>
    <lineage>
        <taxon>Bacteria</taxon>
        <taxon>Pseudomonadati</taxon>
        <taxon>Pseudomonadota</taxon>
        <taxon>Gammaproteobacteria</taxon>
        <taxon>Chromatiales</taxon>
        <taxon>Ectothiorhodospiraceae</taxon>
        <taxon>Inmirania</taxon>
    </lineage>
</organism>
<proteinExistence type="predicted"/>
<dbReference type="PANTHER" id="PTHR32481:SF0">
    <property type="entry name" value="AMINOPEPTIDASE YPDE-RELATED"/>
    <property type="match status" value="1"/>
</dbReference>
<dbReference type="AlphaFoldDB" id="A0A3N1Y1L5"/>
<comment type="caution">
    <text evidence="1">The sequence shown here is derived from an EMBL/GenBank/DDBJ whole genome shotgun (WGS) entry which is preliminary data.</text>
</comment>
<sequence length="370" mass="38305">MIGRPPPGLRAGEWARLAALLACPTAPTREEAVAAWAAGWLEAAGVPWCRDAVGNLLVGEASPAAWRARVRVHGVVACAHMDHPGLVGRRWRRDGTLEARWLGGGPLGRLAGARVWLAAGGRILARGVVREAGRPGRGGTPLRVVPDEPLERPAAALSGGLDFEPAAWRRGARLYARAFDDLAGVFAVVCAAVRRRRAPPPGLLTRAEEVGFVGLVGHLERHGPLEDAVLVSLEASAAGPGARPGGGPVVRLGDRSMVFDPGGCEALARLARRVLGAGGFQRRLMDGGTCEATAAQAWGGAAAGLAVPLVRYHNQGADGAPAPESVHVADLAGLVRLVAALGRAGLDVAGARARLRRRIGRRAAPLLAAL</sequence>
<gene>
    <name evidence="1" type="ORF">EDC57_1934</name>
</gene>
<evidence type="ECO:0000313" key="1">
    <source>
        <dbReference type="EMBL" id="ROR32723.1"/>
    </source>
</evidence>
<accession>A0A3N1Y1L5</accession>
<dbReference type="Gene3D" id="3.40.630.10">
    <property type="entry name" value="Zn peptidases"/>
    <property type="match status" value="1"/>
</dbReference>